<keyword evidence="4" id="KW-1185">Reference proteome</keyword>
<feature type="domain" description="UspA" evidence="2">
    <location>
        <begin position="144"/>
        <end position="282"/>
    </location>
</feature>
<organism evidence="3 4">
    <name type="scientific">Actinospica acidithermotolerans</name>
    <dbReference type="NCBI Taxonomy" id="2828514"/>
    <lineage>
        <taxon>Bacteria</taxon>
        <taxon>Bacillati</taxon>
        <taxon>Actinomycetota</taxon>
        <taxon>Actinomycetes</taxon>
        <taxon>Catenulisporales</taxon>
        <taxon>Actinospicaceae</taxon>
        <taxon>Actinospica</taxon>
    </lineage>
</organism>
<accession>A0A941EBI2</accession>
<sequence>MTRPIVIGVDGSRRSLHALEWAARTADVHDCPLKIVHVLPRWVEDIPFFPPGRFEEARKRGRRIVAEAAEFVREEYPGLEVSSALPYGVAPAKVFLDEAEKARAIVLGAKGSALGNLALGSVSLQTVGYAASPVVIVNRAVDGNHRIVVGTDLSRSSSASLDYAFEEASRRRARLQVMYVWKMPYPPKPPLLFDPDPKVVARGYEGVVEEQISALREHYPEVDAVIDVQVRTTPIEALTAASARADLLVLGSRLHGGFRGLAIGSVSHYLLHNSACPVAVVRPAETSARPLVSPFRAN</sequence>
<gene>
    <name evidence="3" type="ORF">KDK95_18075</name>
</gene>
<dbReference type="InterPro" id="IPR006015">
    <property type="entry name" value="Universal_stress_UspA"/>
</dbReference>
<comment type="caution">
    <text evidence="3">The sequence shown here is derived from an EMBL/GenBank/DDBJ whole genome shotgun (WGS) entry which is preliminary data.</text>
</comment>
<dbReference type="Proteomes" id="UP000676325">
    <property type="component" value="Unassembled WGS sequence"/>
</dbReference>
<dbReference type="Gene3D" id="3.40.50.620">
    <property type="entry name" value="HUPs"/>
    <property type="match status" value="2"/>
</dbReference>
<evidence type="ECO:0000313" key="4">
    <source>
        <dbReference type="Proteomes" id="UP000676325"/>
    </source>
</evidence>
<proteinExistence type="inferred from homology"/>
<dbReference type="PANTHER" id="PTHR46268">
    <property type="entry name" value="STRESS RESPONSE PROTEIN NHAX"/>
    <property type="match status" value="1"/>
</dbReference>
<evidence type="ECO:0000313" key="3">
    <source>
        <dbReference type="EMBL" id="MBR7828227.1"/>
    </source>
</evidence>
<evidence type="ECO:0000256" key="1">
    <source>
        <dbReference type="ARBA" id="ARBA00008791"/>
    </source>
</evidence>
<dbReference type="PANTHER" id="PTHR46268:SF6">
    <property type="entry name" value="UNIVERSAL STRESS PROTEIN UP12"/>
    <property type="match status" value="1"/>
</dbReference>
<dbReference type="InterPro" id="IPR014729">
    <property type="entry name" value="Rossmann-like_a/b/a_fold"/>
</dbReference>
<reference evidence="3" key="1">
    <citation type="submission" date="2021-04" db="EMBL/GenBank/DDBJ databases">
        <title>Genome based classification of Actinospica acidithermotolerans sp. nov., an actinobacterium isolated from an Indonesian hot spring.</title>
        <authorList>
            <person name="Kusuma A.B."/>
            <person name="Putra K.E."/>
            <person name="Nafisah S."/>
            <person name="Loh J."/>
            <person name="Nouioui I."/>
            <person name="Goodfellow M."/>
        </authorList>
    </citation>
    <scope>NUCLEOTIDE SEQUENCE</scope>
    <source>
        <strain evidence="3">MGRD01-02</strain>
    </source>
</reference>
<dbReference type="InterPro" id="IPR006016">
    <property type="entry name" value="UspA"/>
</dbReference>
<comment type="similarity">
    <text evidence="1">Belongs to the universal stress protein A family.</text>
</comment>
<dbReference type="EMBL" id="JAGSOH010000051">
    <property type="protein sequence ID" value="MBR7828227.1"/>
    <property type="molecule type" value="Genomic_DNA"/>
</dbReference>
<dbReference type="RefSeq" id="WP_212519364.1">
    <property type="nucleotide sequence ID" value="NZ_JAGSOH010000051.1"/>
</dbReference>
<feature type="domain" description="UspA" evidence="2">
    <location>
        <begin position="1"/>
        <end position="137"/>
    </location>
</feature>
<protein>
    <submittedName>
        <fullName evidence="3">Universal stress protein</fullName>
    </submittedName>
</protein>
<evidence type="ECO:0000259" key="2">
    <source>
        <dbReference type="Pfam" id="PF00582"/>
    </source>
</evidence>
<name>A0A941EBI2_9ACTN</name>
<dbReference type="PRINTS" id="PR01438">
    <property type="entry name" value="UNVRSLSTRESS"/>
</dbReference>
<dbReference type="SUPFAM" id="SSF52402">
    <property type="entry name" value="Adenine nucleotide alpha hydrolases-like"/>
    <property type="match status" value="2"/>
</dbReference>
<dbReference type="AlphaFoldDB" id="A0A941EBI2"/>
<dbReference type="Pfam" id="PF00582">
    <property type="entry name" value="Usp"/>
    <property type="match status" value="2"/>
</dbReference>